<protein>
    <recommendedName>
        <fullName evidence="3">Transposase</fullName>
    </recommendedName>
</protein>
<evidence type="ECO:0000313" key="2">
    <source>
        <dbReference type="Proteomes" id="UP001151760"/>
    </source>
</evidence>
<reference evidence="1" key="1">
    <citation type="journal article" date="2022" name="Int. J. Mol. Sci.">
        <title>Draft Genome of Tanacetum Coccineum: Genomic Comparison of Closely Related Tanacetum-Family Plants.</title>
        <authorList>
            <person name="Yamashiro T."/>
            <person name="Shiraishi A."/>
            <person name="Nakayama K."/>
            <person name="Satake H."/>
        </authorList>
    </citation>
    <scope>NUCLEOTIDE SEQUENCE</scope>
</reference>
<dbReference type="EMBL" id="BQNB010010970">
    <property type="protein sequence ID" value="GJS84384.1"/>
    <property type="molecule type" value="Genomic_DNA"/>
</dbReference>
<dbReference type="Proteomes" id="UP001151760">
    <property type="component" value="Unassembled WGS sequence"/>
</dbReference>
<reference evidence="1" key="2">
    <citation type="submission" date="2022-01" db="EMBL/GenBank/DDBJ databases">
        <authorList>
            <person name="Yamashiro T."/>
            <person name="Shiraishi A."/>
            <person name="Satake H."/>
            <person name="Nakayama K."/>
        </authorList>
    </citation>
    <scope>NUCLEOTIDE SEQUENCE</scope>
</reference>
<comment type="caution">
    <text evidence="1">The sequence shown here is derived from an EMBL/GenBank/DDBJ whole genome shotgun (WGS) entry which is preliminary data.</text>
</comment>
<keyword evidence="2" id="KW-1185">Reference proteome</keyword>
<gene>
    <name evidence="1" type="ORF">Tco_0750925</name>
</gene>
<evidence type="ECO:0000313" key="1">
    <source>
        <dbReference type="EMBL" id="GJS84384.1"/>
    </source>
</evidence>
<organism evidence="1 2">
    <name type="scientific">Tanacetum coccineum</name>
    <dbReference type="NCBI Taxonomy" id="301880"/>
    <lineage>
        <taxon>Eukaryota</taxon>
        <taxon>Viridiplantae</taxon>
        <taxon>Streptophyta</taxon>
        <taxon>Embryophyta</taxon>
        <taxon>Tracheophyta</taxon>
        <taxon>Spermatophyta</taxon>
        <taxon>Magnoliopsida</taxon>
        <taxon>eudicotyledons</taxon>
        <taxon>Gunneridae</taxon>
        <taxon>Pentapetalae</taxon>
        <taxon>asterids</taxon>
        <taxon>campanulids</taxon>
        <taxon>Asterales</taxon>
        <taxon>Asteraceae</taxon>
        <taxon>Asteroideae</taxon>
        <taxon>Anthemideae</taxon>
        <taxon>Anthemidinae</taxon>
        <taxon>Tanacetum</taxon>
    </lineage>
</organism>
<accession>A0ABQ4Z2K8</accession>
<sequence>MASLPPCDQIHLWLRYKVVGYTEKIVHGFKKRLETIFCRQLGGARRSMTWRQFILALGLAYCREMARGQFGAYWDFLRGAPSYTYIRDPVWRLCHRLISYSISVRGHAPEKATLRREMVALVIRRSFIGPSCSHLVWVSDDIKNDTSLWPVAPGPERQQDYCTVPPKALRKLCSR</sequence>
<proteinExistence type="predicted"/>
<evidence type="ECO:0008006" key="3">
    <source>
        <dbReference type="Google" id="ProtNLM"/>
    </source>
</evidence>
<name>A0ABQ4Z2K8_9ASTR</name>